<name>A0A1U7NJD8_9FIRM</name>
<sequence>MYIIVRYIFLLRSAIYLLGVSLLVRLLIALLWLLCGLVVVPKAIVLFKTLLIQCEKLASAQIILNSQNCNIQLSDEEILINGIDILSFQNIHVFLKSKLIFISCYIDYKSTDRHLYILKFSDEQMKEFKKLLERHGIQIREELHSFPFLDYGGFFANGLLGTLKQSYSK</sequence>
<feature type="transmembrane region" description="Helical" evidence="1">
    <location>
        <begin position="15"/>
        <end position="40"/>
    </location>
</feature>
<protein>
    <submittedName>
        <fullName evidence="2">Uncharacterized protein</fullName>
    </submittedName>
</protein>
<gene>
    <name evidence="2" type="ORF">BO222_00345</name>
</gene>
<keyword evidence="1" id="KW-0472">Membrane</keyword>
<reference evidence="2 3" key="1">
    <citation type="submission" date="2016-11" db="EMBL/GenBank/DDBJ databases">
        <title>Description of two novel members of the family Erysipelotrichaceae: Ileibacterium lipovorans gen. nov., sp. nov. and Dubosiella newyorkensis, gen. nov., sp. nov.</title>
        <authorList>
            <person name="Cox L.M."/>
            <person name="Sohn J."/>
            <person name="Tyrrell K.L."/>
            <person name="Citron D.M."/>
            <person name="Lawson P.A."/>
            <person name="Patel N.B."/>
            <person name="Iizumi T."/>
            <person name="Perez-Perez G.I."/>
            <person name="Goldstein E.J."/>
            <person name="Blaser M.J."/>
        </authorList>
    </citation>
    <scope>NUCLEOTIDE SEQUENCE [LARGE SCALE GENOMIC DNA]</scope>
    <source>
        <strain evidence="2 3">NYU-BL-A3</strain>
    </source>
</reference>
<keyword evidence="1" id="KW-0812">Transmembrane</keyword>
<dbReference type="Proteomes" id="UP000186341">
    <property type="component" value="Unassembled WGS sequence"/>
</dbReference>
<organism evidence="2 3">
    <name type="scientific">Ileibacterium valens</name>
    <dbReference type="NCBI Taxonomy" id="1862668"/>
    <lineage>
        <taxon>Bacteria</taxon>
        <taxon>Bacillati</taxon>
        <taxon>Bacillota</taxon>
        <taxon>Erysipelotrichia</taxon>
        <taxon>Erysipelotrichales</taxon>
        <taxon>Erysipelotrichaceae</taxon>
        <taxon>Ileibacterium</taxon>
    </lineage>
</organism>
<evidence type="ECO:0000313" key="3">
    <source>
        <dbReference type="Proteomes" id="UP000186341"/>
    </source>
</evidence>
<keyword evidence="3" id="KW-1185">Reference proteome</keyword>
<keyword evidence="1" id="KW-1133">Transmembrane helix</keyword>
<proteinExistence type="predicted"/>
<evidence type="ECO:0000256" key="1">
    <source>
        <dbReference type="SAM" id="Phobius"/>
    </source>
</evidence>
<evidence type="ECO:0000313" key="2">
    <source>
        <dbReference type="EMBL" id="OLU43206.1"/>
    </source>
</evidence>
<dbReference type="AlphaFoldDB" id="A0A1U7NJD8"/>
<dbReference type="EMBL" id="MPJW01000018">
    <property type="protein sequence ID" value="OLU43206.1"/>
    <property type="molecule type" value="Genomic_DNA"/>
</dbReference>
<comment type="caution">
    <text evidence="2">The sequence shown here is derived from an EMBL/GenBank/DDBJ whole genome shotgun (WGS) entry which is preliminary data.</text>
</comment>
<accession>A0A1U7NJD8</accession>